<gene>
    <name evidence="2" type="ORF">PROH_18535</name>
</gene>
<sequence length="73" mass="8132">MAGLQRSRLFWLITFLVPAIAVGLFWGLGFDGEITGFFRIGSEFPHSPYLNLNTARIVPGEVGHDGQQLALWE</sequence>
<accession>A0A0M2PVR1</accession>
<comment type="caution">
    <text evidence="2">The sequence shown here is derived from an EMBL/GenBank/DDBJ whole genome shotgun (WGS) entry which is preliminary data.</text>
</comment>
<evidence type="ECO:0000313" key="3">
    <source>
        <dbReference type="Proteomes" id="UP000034681"/>
    </source>
</evidence>
<dbReference type="OrthoDB" id="422870at2"/>
<keyword evidence="3" id="KW-1185">Reference proteome</keyword>
<reference evidence="2" key="1">
    <citation type="submission" date="2012-04" db="EMBL/GenBank/DDBJ databases">
        <authorList>
            <person name="Borisov I.G."/>
            <person name="Ivanikova N.V."/>
            <person name="Pinevich A.V."/>
        </authorList>
    </citation>
    <scope>NUCLEOTIDE SEQUENCE</scope>
    <source>
        <strain evidence="2">CALU 1027</strain>
    </source>
</reference>
<feature type="transmembrane region" description="Helical" evidence="1">
    <location>
        <begin position="9"/>
        <end position="28"/>
    </location>
</feature>
<keyword evidence="1" id="KW-1133">Transmembrane helix</keyword>
<evidence type="ECO:0000256" key="1">
    <source>
        <dbReference type="SAM" id="Phobius"/>
    </source>
</evidence>
<evidence type="ECO:0000313" key="2">
    <source>
        <dbReference type="EMBL" id="KKI98451.1"/>
    </source>
</evidence>
<dbReference type="RefSeq" id="WP_017712944.1">
    <property type="nucleotide sequence ID" value="NZ_KB235938.1"/>
</dbReference>
<keyword evidence="1" id="KW-0812">Transmembrane</keyword>
<organism evidence="2 3">
    <name type="scientific">Prochlorothrix hollandica PCC 9006 = CALU 1027</name>
    <dbReference type="NCBI Taxonomy" id="317619"/>
    <lineage>
        <taxon>Bacteria</taxon>
        <taxon>Bacillati</taxon>
        <taxon>Cyanobacteriota</taxon>
        <taxon>Cyanophyceae</taxon>
        <taxon>Prochlorotrichales</taxon>
        <taxon>Prochlorotrichaceae</taxon>
        <taxon>Prochlorothrix</taxon>
    </lineage>
</organism>
<dbReference type="EMBL" id="AJTX02000008">
    <property type="protein sequence ID" value="KKI98451.1"/>
    <property type="molecule type" value="Genomic_DNA"/>
</dbReference>
<proteinExistence type="predicted"/>
<protein>
    <submittedName>
        <fullName evidence="2">Uncharacterized protein</fullName>
    </submittedName>
</protein>
<dbReference type="Proteomes" id="UP000034681">
    <property type="component" value="Unassembled WGS sequence"/>
</dbReference>
<keyword evidence="1" id="KW-0472">Membrane</keyword>
<dbReference type="eggNOG" id="ENOG502Z8VE">
    <property type="taxonomic scope" value="Bacteria"/>
</dbReference>
<name>A0A0M2PVR1_PROHO</name>
<dbReference type="AlphaFoldDB" id="A0A0M2PVR1"/>